<dbReference type="PROSITE" id="PS51318">
    <property type="entry name" value="TAT"/>
    <property type="match status" value="1"/>
</dbReference>
<dbReference type="InterPro" id="IPR000914">
    <property type="entry name" value="SBP_5_dom"/>
</dbReference>
<name>A0A6B0YZC5_9CHLR</name>
<evidence type="ECO:0000256" key="1">
    <source>
        <dbReference type="ARBA" id="ARBA00022729"/>
    </source>
</evidence>
<dbReference type="InterPro" id="IPR030678">
    <property type="entry name" value="Peptide/Ni-bd"/>
</dbReference>
<accession>A0A6B0YZC5</accession>
<sequence length="549" mass="60572">MKQKRTITRRDFLRYSAMSGSAALLVACAPAAPAADGEAAPAAAADEAPAAEMSGPKQGGTMTWVGHQEVAGLSPAFMGPTVHWVMIINIQNPLVTVDEFNEQELVLAKSIDIAADGLTYTFHLHEGVLFHDGSELTAEDVAYTYNYYRNPDNGAPIVGRFTGIGSVEAPDKYTVQVNMDAVNAASLTSWATVPIVHSAYHAEVGEETYSTSPIGTGPYKLKEWRPAEFTELEAFDDHFRGRPNIDVLREDIVPEPSVRMIALQTGEADSAVWPLLVEDSIFLEADPGYVNFRTLANSIKHFPLNNSIPQLAEKEVRQALMYALDRQRIIDELWNGAAQISHSNLTPASPYHHTGLKQYDFNPEEAMALLDGAGWAAGGDGMRAKGDQSLSFTITTITGDQARRPIAELAQLMFADVGVDVQLEEAPVATILQGMREGTMDASLYNWTYGSAVEPDPFSTLHSTGGNNFAQFNNARVDQLIEEGLQVVAYDEREPYYHEIQEIFVEEQPVLNLQFDEWMNVFNARIKGLPEGPKNSSMYQQAYKWWIEE</sequence>
<dbReference type="GO" id="GO:1904680">
    <property type="term" value="F:peptide transmembrane transporter activity"/>
    <property type="evidence" value="ECO:0007669"/>
    <property type="project" value="TreeGrafter"/>
</dbReference>
<evidence type="ECO:0000256" key="2">
    <source>
        <dbReference type="SAM" id="SignalP"/>
    </source>
</evidence>
<dbReference type="AlphaFoldDB" id="A0A6B0YZC5"/>
<feature type="signal peptide" evidence="2">
    <location>
        <begin position="1"/>
        <end position="34"/>
    </location>
</feature>
<dbReference type="EMBL" id="VXRG01000144">
    <property type="protein sequence ID" value="MXY95329.1"/>
    <property type="molecule type" value="Genomic_DNA"/>
</dbReference>
<dbReference type="Gene3D" id="3.10.105.10">
    <property type="entry name" value="Dipeptide-binding Protein, Domain 3"/>
    <property type="match status" value="1"/>
</dbReference>
<comment type="caution">
    <text evidence="4">The sequence shown here is derived from an EMBL/GenBank/DDBJ whole genome shotgun (WGS) entry which is preliminary data.</text>
</comment>
<dbReference type="PANTHER" id="PTHR30290">
    <property type="entry name" value="PERIPLASMIC BINDING COMPONENT OF ABC TRANSPORTER"/>
    <property type="match status" value="1"/>
</dbReference>
<dbReference type="PROSITE" id="PS51257">
    <property type="entry name" value="PROKAR_LIPOPROTEIN"/>
    <property type="match status" value="1"/>
</dbReference>
<organism evidence="4">
    <name type="scientific">Caldilineaceae bacterium SB0664_bin_27</name>
    <dbReference type="NCBI Taxonomy" id="2605260"/>
    <lineage>
        <taxon>Bacteria</taxon>
        <taxon>Bacillati</taxon>
        <taxon>Chloroflexota</taxon>
        <taxon>Caldilineae</taxon>
        <taxon>Caldilineales</taxon>
        <taxon>Caldilineaceae</taxon>
    </lineage>
</organism>
<dbReference type="InterPro" id="IPR006311">
    <property type="entry name" value="TAT_signal"/>
</dbReference>
<dbReference type="PIRSF" id="PIRSF002741">
    <property type="entry name" value="MppA"/>
    <property type="match status" value="1"/>
</dbReference>
<protein>
    <submittedName>
        <fullName evidence="4">ABC transporter substrate-binding protein</fullName>
    </submittedName>
</protein>
<proteinExistence type="predicted"/>
<dbReference type="Gene3D" id="3.40.190.10">
    <property type="entry name" value="Periplasmic binding protein-like II"/>
    <property type="match status" value="1"/>
</dbReference>
<evidence type="ECO:0000313" key="4">
    <source>
        <dbReference type="EMBL" id="MXY95329.1"/>
    </source>
</evidence>
<dbReference type="Pfam" id="PF00496">
    <property type="entry name" value="SBP_bac_5"/>
    <property type="match status" value="1"/>
</dbReference>
<dbReference type="InterPro" id="IPR039424">
    <property type="entry name" value="SBP_5"/>
</dbReference>
<dbReference type="GO" id="GO:0015833">
    <property type="term" value="P:peptide transport"/>
    <property type="evidence" value="ECO:0007669"/>
    <property type="project" value="TreeGrafter"/>
</dbReference>
<dbReference type="SUPFAM" id="SSF53850">
    <property type="entry name" value="Periplasmic binding protein-like II"/>
    <property type="match status" value="1"/>
</dbReference>
<feature type="domain" description="Solute-binding protein family 5" evidence="3">
    <location>
        <begin position="106"/>
        <end position="467"/>
    </location>
</feature>
<dbReference type="Gene3D" id="3.90.76.10">
    <property type="entry name" value="Dipeptide-binding Protein, Domain 1"/>
    <property type="match status" value="1"/>
</dbReference>
<feature type="chain" id="PRO_5025683947" evidence="2">
    <location>
        <begin position="35"/>
        <end position="549"/>
    </location>
</feature>
<dbReference type="CDD" id="cd00995">
    <property type="entry name" value="PBP2_NikA_DppA_OppA_like"/>
    <property type="match status" value="1"/>
</dbReference>
<reference evidence="4" key="1">
    <citation type="submission" date="2019-09" db="EMBL/GenBank/DDBJ databases">
        <title>Characterisation of the sponge microbiome using genome-centric metagenomics.</title>
        <authorList>
            <person name="Engelberts J.P."/>
            <person name="Robbins S.J."/>
            <person name="De Goeij J.M."/>
            <person name="Aranda M."/>
            <person name="Bell S.C."/>
            <person name="Webster N.S."/>
        </authorList>
    </citation>
    <scope>NUCLEOTIDE SEQUENCE</scope>
    <source>
        <strain evidence="4">SB0664_bin_27</strain>
    </source>
</reference>
<gene>
    <name evidence="4" type="ORF">F4Y42_17950</name>
</gene>
<evidence type="ECO:0000259" key="3">
    <source>
        <dbReference type="Pfam" id="PF00496"/>
    </source>
</evidence>
<dbReference type="GO" id="GO:0043190">
    <property type="term" value="C:ATP-binding cassette (ABC) transporter complex"/>
    <property type="evidence" value="ECO:0007669"/>
    <property type="project" value="InterPro"/>
</dbReference>
<dbReference type="GO" id="GO:0042597">
    <property type="term" value="C:periplasmic space"/>
    <property type="evidence" value="ECO:0007669"/>
    <property type="project" value="UniProtKB-ARBA"/>
</dbReference>
<keyword evidence="1 2" id="KW-0732">Signal</keyword>
<dbReference type="PANTHER" id="PTHR30290:SF38">
    <property type="entry name" value="D,D-DIPEPTIDE-BINDING PERIPLASMIC PROTEIN DDPA-RELATED"/>
    <property type="match status" value="1"/>
</dbReference>